<comment type="caution">
    <text evidence="1">The sequence shown here is derived from an EMBL/GenBank/DDBJ whole genome shotgun (WGS) entry which is preliminary data.</text>
</comment>
<proteinExistence type="predicted"/>
<organism evidence="1 2">
    <name type="scientific">Trifolium medium</name>
    <dbReference type="NCBI Taxonomy" id="97028"/>
    <lineage>
        <taxon>Eukaryota</taxon>
        <taxon>Viridiplantae</taxon>
        <taxon>Streptophyta</taxon>
        <taxon>Embryophyta</taxon>
        <taxon>Tracheophyta</taxon>
        <taxon>Spermatophyta</taxon>
        <taxon>Magnoliopsida</taxon>
        <taxon>eudicotyledons</taxon>
        <taxon>Gunneridae</taxon>
        <taxon>Pentapetalae</taxon>
        <taxon>rosids</taxon>
        <taxon>fabids</taxon>
        <taxon>Fabales</taxon>
        <taxon>Fabaceae</taxon>
        <taxon>Papilionoideae</taxon>
        <taxon>50 kb inversion clade</taxon>
        <taxon>NPAAA clade</taxon>
        <taxon>Hologalegina</taxon>
        <taxon>IRL clade</taxon>
        <taxon>Trifolieae</taxon>
        <taxon>Trifolium</taxon>
    </lineage>
</organism>
<accession>A0A392QAD1</accession>
<evidence type="ECO:0000313" key="2">
    <source>
        <dbReference type="Proteomes" id="UP000265520"/>
    </source>
</evidence>
<evidence type="ECO:0000313" key="1">
    <source>
        <dbReference type="EMBL" id="MCI21343.1"/>
    </source>
</evidence>
<reference evidence="1 2" key="1">
    <citation type="journal article" date="2018" name="Front. Plant Sci.">
        <title>Red Clover (Trifolium pratense) and Zigzag Clover (T. medium) - A Picture of Genomic Similarities and Differences.</title>
        <authorList>
            <person name="Dluhosova J."/>
            <person name="Istvanek J."/>
            <person name="Nedelnik J."/>
            <person name="Repkova J."/>
        </authorList>
    </citation>
    <scope>NUCLEOTIDE SEQUENCE [LARGE SCALE GENOMIC DNA]</scope>
    <source>
        <strain evidence="2">cv. 10/8</strain>
        <tissue evidence="1">Leaf</tissue>
    </source>
</reference>
<dbReference type="Proteomes" id="UP000265520">
    <property type="component" value="Unassembled WGS sequence"/>
</dbReference>
<keyword evidence="2" id="KW-1185">Reference proteome</keyword>
<protein>
    <submittedName>
        <fullName evidence="1">Uncharacterized protein</fullName>
    </submittedName>
</protein>
<sequence length="84" mass="9978">MDEREVWLVQKVEIDLEVEIEVLVEFLVLVEVDVLVEIQVRHLLNLKKMLSHCIRIRCFTKFGDTFRDNGFSLFIKFSSVYRCG</sequence>
<name>A0A392QAD1_9FABA</name>
<dbReference type="EMBL" id="LXQA010124419">
    <property type="protein sequence ID" value="MCI21343.1"/>
    <property type="molecule type" value="Genomic_DNA"/>
</dbReference>
<dbReference type="AlphaFoldDB" id="A0A392QAD1"/>